<dbReference type="GO" id="GO:0016740">
    <property type="term" value="F:transferase activity"/>
    <property type="evidence" value="ECO:0007669"/>
    <property type="project" value="UniProtKB-KW"/>
</dbReference>
<dbReference type="InterPro" id="IPR011009">
    <property type="entry name" value="Kinase-like_dom_sf"/>
</dbReference>
<protein>
    <submittedName>
        <fullName evidence="1">Phosphotransferase</fullName>
    </submittedName>
</protein>
<dbReference type="Pfam" id="PF02958">
    <property type="entry name" value="EcKL"/>
    <property type="match status" value="1"/>
</dbReference>
<dbReference type="InterPro" id="IPR004119">
    <property type="entry name" value="EcKL"/>
</dbReference>
<dbReference type="Gene3D" id="3.90.1200.10">
    <property type="match status" value="1"/>
</dbReference>
<gene>
    <name evidence="1" type="ORF">GRI41_05075</name>
</gene>
<evidence type="ECO:0000313" key="2">
    <source>
        <dbReference type="Proteomes" id="UP000442714"/>
    </source>
</evidence>
<dbReference type="EMBL" id="WTYX01000001">
    <property type="protein sequence ID" value="MXO90183.1"/>
    <property type="molecule type" value="Genomic_DNA"/>
</dbReference>
<name>A0A844ZQV0_9SPHN</name>
<accession>A0A844ZQV0</accession>
<dbReference type="AlphaFoldDB" id="A0A844ZQV0"/>
<dbReference type="PANTHER" id="PTHR11012">
    <property type="entry name" value="PROTEIN KINASE-LIKE DOMAIN-CONTAINING"/>
    <property type="match status" value="1"/>
</dbReference>
<dbReference type="PANTHER" id="PTHR11012:SF30">
    <property type="entry name" value="PROTEIN KINASE-LIKE DOMAIN-CONTAINING"/>
    <property type="match status" value="1"/>
</dbReference>
<comment type="caution">
    <text evidence="1">The sequence shown here is derived from an EMBL/GenBank/DDBJ whole genome shotgun (WGS) entry which is preliminary data.</text>
</comment>
<sequence length="337" mass="35515">MSRVLDREVATVSAKAIGAGLVGDSARIAIEYADGANGPTSMAGKFPAADATSRATAVSLKLYEKEVGFYRAVAPNIAIRTPEIYFAGHDAASGDFLLLMEDCGPAEQGDQLAGCSLEQAEHAVRQLAALHGPTYENQQLLSLPFLQPNAEARAFAAAGYPGASEKFCAFYEGKIEPELLSAIAQIGANSQSLLSGEVPTGPCVIHGDFRLDNLLFAIKGAAEPMVTLDWQTVALGDPLIDLGYFLGAGISSALRRPNEAALIASYQDELRAHGGPDLGDIRVSDGYARGALHGVTTAVFSAAFVEHNDRSEVIFQSMAEGAIELVLDIDAMRILES</sequence>
<keyword evidence="2" id="KW-1185">Reference proteome</keyword>
<organism evidence="1 2">
    <name type="scientific">Pontixanthobacter aquaemixtae</name>
    <dbReference type="NCBI Taxonomy" id="1958940"/>
    <lineage>
        <taxon>Bacteria</taxon>
        <taxon>Pseudomonadati</taxon>
        <taxon>Pseudomonadota</taxon>
        <taxon>Alphaproteobacteria</taxon>
        <taxon>Sphingomonadales</taxon>
        <taxon>Erythrobacteraceae</taxon>
        <taxon>Pontixanthobacter</taxon>
    </lineage>
</organism>
<dbReference type="Proteomes" id="UP000442714">
    <property type="component" value="Unassembled WGS sequence"/>
</dbReference>
<keyword evidence="1" id="KW-0808">Transferase</keyword>
<dbReference type="SUPFAM" id="SSF56112">
    <property type="entry name" value="Protein kinase-like (PK-like)"/>
    <property type="match status" value="1"/>
</dbReference>
<proteinExistence type="predicted"/>
<reference evidence="1 2" key="1">
    <citation type="submission" date="2019-12" db="EMBL/GenBank/DDBJ databases">
        <title>Genomic-based taxomic classification of the family Erythrobacteraceae.</title>
        <authorList>
            <person name="Xu L."/>
        </authorList>
    </citation>
    <scope>NUCLEOTIDE SEQUENCE [LARGE SCALE GENOMIC DNA]</scope>
    <source>
        <strain evidence="1 2">KCTC 52763</strain>
    </source>
</reference>
<evidence type="ECO:0000313" key="1">
    <source>
        <dbReference type="EMBL" id="MXO90183.1"/>
    </source>
</evidence>